<keyword evidence="3" id="KW-1185">Reference proteome</keyword>
<dbReference type="EMBL" id="VORB01000008">
    <property type="protein sequence ID" value="TXC77067.1"/>
    <property type="molecule type" value="Genomic_DNA"/>
</dbReference>
<protein>
    <submittedName>
        <fullName evidence="2">NAD(P)H-dependent oxidoreductase</fullName>
    </submittedName>
</protein>
<dbReference type="PANTHER" id="PTHR30543">
    <property type="entry name" value="CHROMATE REDUCTASE"/>
    <property type="match status" value="1"/>
</dbReference>
<organism evidence="2 3">
    <name type="scientific">Luteibaculum oceani</name>
    <dbReference type="NCBI Taxonomy" id="1294296"/>
    <lineage>
        <taxon>Bacteria</taxon>
        <taxon>Pseudomonadati</taxon>
        <taxon>Bacteroidota</taxon>
        <taxon>Flavobacteriia</taxon>
        <taxon>Flavobacteriales</taxon>
        <taxon>Luteibaculaceae</taxon>
        <taxon>Luteibaculum</taxon>
    </lineage>
</organism>
<sequence length="174" mass="19592">MISIISGTNRPLSNSMIVANTYKNLLEQQGEDAQVLNLEELPSEFMYSASYGKKDNRFEAIVQQFVTGASKFIFVVPEYNGSFPGVLKSFLDCISPKLWHDKKSAIIGLSAGRAGNLRGMDHLTGILHYLQVEVYSKKPKLSQFDKLADLEKRTITDEETLALIEKHISKFLKF</sequence>
<dbReference type="Proteomes" id="UP000321168">
    <property type="component" value="Unassembled WGS sequence"/>
</dbReference>
<dbReference type="GO" id="GO:0010181">
    <property type="term" value="F:FMN binding"/>
    <property type="evidence" value="ECO:0007669"/>
    <property type="project" value="TreeGrafter"/>
</dbReference>
<name>A0A5C6UUX0_9FLAO</name>
<evidence type="ECO:0000313" key="3">
    <source>
        <dbReference type="Proteomes" id="UP000321168"/>
    </source>
</evidence>
<dbReference type="SUPFAM" id="SSF52218">
    <property type="entry name" value="Flavoproteins"/>
    <property type="match status" value="1"/>
</dbReference>
<gene>
    <name evidence="2" type="ORF">FRX97_09395</name>
</gene>
<dbReference type="PANTHER" id="PTHR30543:SF21">
    <property type="entry name" value="NAD(P)H-DEPENDENT FMN REDUCTASE LOT6"/>
    <property type="match status" value="1"/>
</dbReference>
<dbReference type="InterPro" id="IPR029039">
    <property type="entry name" value="Flavoprotein-like_sf"/>
</dbReference>
<evidence type="ECO:0000259" key="1">
    <source>
        <dbReference type="Pfam" id="PF03358"/>
    </source>
</evidence>
<proteinExistence type="predicted"/>
<feature type="domain" description="NADPH-dependent FMN reductase-like" evidence="1">
    <location>
        <begin position="2"/>
        <end position="135"/>
    </location>
</feature>
<dbReference type="InterPro" id="IPR050712">
    <property type="entry name" value="NAD(P)H-dep_reductase"/>
</dbReference>
<dbReference type="RefSeq" id="WP_147014955.1">
    <property type="nucleotide sequence ID" value="NZ_VORB01000008.1"/>
</dbReference>
<evidence type="ECO:0000313" key="2">
    <source>
        <dbReference type="EMBL" id="TXC77067.1"/>
    </source>
</evidence>
<accession>A0A5C6UUX0</accession>
<dbReference type="GO" id="GO:0016491">
    <property type="term" value="F:oxidoreductase activity"/>
    <property type="evidence" value="ECO:0007669"/>
    <property type="project" value="InterPro"/>
</dbReference>
<dbReference type="Pfam" id="PF03358">
    <property type="entry name" value="FMN_red"/>
    <property type="match status" value="1"/>
</dbReference>
<dbReference type="Gene3D" id="3.40.50.360">
    <property type="match status" value="1"/>
</dbReference>
<dbReference type="OrthoDB" id="9812295at2"/>
<comment type="caution">
    <text evidence="2">The sequence shown here is derived from an EMBL/GenBank/DDBJ whole genome shotgun (WGS) entry which is preliminary data.</text>
</comment>
<dbReference type="InterPro" id="IPR005025">
    <property type="entry name" value="FMN_Rdtase-like_dom"/>
</dbReference>
<dbReference type="GO" id="GO:0005829">
    <property type="term" value="C:cytosol"/>
    <property type="evidence" value="ECO:0007669"/>
    <property type="project" value="TreeGrafter"/>
</dbReference>
<dbReference type="AlphaFoldDB" id="A0A5C6UUX0"/>
<reference evidence="2 3" key="1">
    <citation type="submission" date="2019-08" db="EMBL/GenBank/DDBJ databases">
        <title>Genome of Luteibaculum oceani JCM 18817.</title>
        <authorList>
            <person name="Bowman J.P."/>
        </authorList>
    </citation>
    <scope>NUCLEOTIDE SEQUENCE [LARGE SCALE GENOMIC DNA]</scope>
    <source>
        <strain evidence="2 3">JCM 18817</strain>
    </source>
</reference>